<protein>
    <submittedName>
        <fullName evidence="1">Uncharacterized protein</fullName>
    </submittedName>
</protein>
<name>A0A6V6YNC8_9FLAO</name>
<dbReference type="EMBL" id="CAIJDP010000052">
    <property type="protein sequence ID" value="CAD0001001.1"/>
    <property type="molecule type" value="Genomic_DNA"/>
</dbReference>
<gene>
    <name evidence="1" type="ORF">FLAT13_00320</name>
</gene>
<accession>A0A6V6YNC8</accession>
<dbReference type="RefSeq" id="WP_180907706.1">
    <property type="nucleotide sequence ID" value="NZ_CAIJDP010000052.1"/>
</dbReference>
<proteinExistence type="predicted"/>
<reference evidence="1 2" key="1">
    <citation type="submission" date="2020-06" db="EMBL/GenBank/DDBJ databases">
        <authorList>
            <person name="Criscuolo A."/>
        </authorList>
    </citation>
    <scope>NUCLEOTIDE SEQUENCE [LARGE SCALE GENOMIC DNA]</scope>
    <source>
        <strain evidence="2">CIP 111411</strain>
    </source>
</reference>
<organism evidence="1 2">
    <name type="scientific">Flavobacterium salmonis</name>
    <dbReference type="NCBI Taxonomy" id="2654844"/>
    <lineage>
        <taxon>Bacteria</taxon>
        <taxon>Pseudomonadati</taxon>
        <taxon>Bacteroidota</taxon>
        <taxon>Flavobacteriia</taxon>
        <taxon>Flavobacteriales</taxon>
        <taxon>Flavobacteriaceae</taxon>
        <taxon>Flavobacterium</taxon>
    </lineage>
</organism>
<keyword evidence="2" id="KW-1185">Reference proteome</keyword>
<comment type="caution">
    <text evidence="1">The sequence shown here is derived from an EMBL/GenBank/DDBJ whole genome shotgun (WGS) entry which is preliminary data.</text>
</comment>
<dbReference type="Proteomes" id="UP000530060">
    <property type="component" value="Unassembled WGS sequence"/>
</dbReference>
<dbReference type="AlphaFoldDB" id="A0A6V6YNC8"/>
<evidence type="ECO:0000313" key="2">
    <source>
        <dbReference type="Proteomes" id="UP000530060"/>
    </source>
</evidence>
<sequence length="652" mass="74418">MIVNPATFQAMTSIEMMEQKGDKYSSSYIDGKITFNIPFSSLVEFMGSKNEGERVMMKEILKSLNLVSGISITDEDINNIIEHHMPLNQAKMILISDSQQDLMIERRWLAKAFLLTDAEVEILLDELPSLIETKMTIPEKIINADEKKALFNTATTVLIEKLKKEIGAFNHEDLLISLLKLHEALVQKREYNKTIIPAQLLCFGGIEAKVNEIHENEKNLVRTSVALRGLIEYLAAQPISGALSSSLDDIDRLLALMHEIVNYGFLSDAVHFKMDDPEVGKLPSGRIGISRDFFEEKLKPYSESNTKAEIDDYISNFENRFEVYNPVDENDADPEIIQSIEELDEAFLKDWGITFSNLYALFYHAAVLCMQAEKSVITMEEDELIEKLVIDFNYPREQAIAGINRLVLSSRDSYLTAPENYNNSEVFPWKYNREFSLTRRFLVRHSNLDKKDFLSWGFRAAIATQKQLQFLLHSGKLNNGGVEIKRIMGAFRVKNGNVYRNIVKDWLASHSDFIVIDYEVKIAPRGPLNADKPYGDVDVLAFHKPSSTVFSIECKNTTKAKNIHEMKNEMDSYLGREGGKGMITKHVDRHNWLINNKEKLQKLFKVETPITVKSLMLSSEVIPTPYIKSEALPLPIIAFHNLKREGTKLLFE</sequence>
<evidence type="ECO:0000313" key="1">
    <source>
        <dbReference type="EMBL" id="CAD0001001.1"/>
    </source>
</evidence>